<evidence type="ECO:0000256" key="8">
    <source>
        <dbReference type="SAM" id="Phobius"/>
    </source>
</evidence>
<dbReference type="Proteomes" id="UP000682733">
    <property type="component" value="Unassembled WGS sequence"/>
</dbReference>
<comment type="caution">
    <text evidence="10">The sequence shown here is derived from an EMBL/GenBank/DDBJ whole genome shotgun (WGS) entry which is preliminary data.</text>
</comment>
<dbReference type="Proteomes" id="UP000677228">
    <property type="component" value="Unassembled WGS sequence"/>
</dbReference>
<dbReference type="SMART" id="SM00192">
    <property type="entry name" value="LDLa"/>
    <property type="match status" value="3"/>
</dbReference>
<dbReference type="PROSITE" id="PS50026">
    <property type="entry name" value="EGF_3"/>
    <property type="match status" value="4"/>
</dbReference>
<dbReference type="PANTHER" id="PTHR24270">
    <property type="entry name" value="LOW-DENSITY LIPOPROTEIN RECEPTOR-RELATED"/>
    <property type="match status" value="1"/>
</dbReference>
<dbReference type="Gene3D" id="2.10.25.10">
    <property type="entry name" value="Laminin"/>
    <property type="match status" value="2"/>
</dbReference>
<evidence type="ECO:0000256" key="5">
    <source>
        <dbReference type="ARBA" id="ARBA00023136"/>
    </source>
</evidence>
<dbReference type="InterPro" id="IPR002172">
    <property type="entry name" value="LDrepeatLR_classA_rpt"/>
</dbReference>
<feature type="disulfide bond" evidence="7">
    <location>
        <begin position="1087"/>
        <end position="1096"/>
    </location>
</feature>
<dbReference type="GO" id="GO:0005886">
    <property type="term" value="C:plasma membrane"/>
    <property type="evidence" value="ECO:0007669"/>
    <property type="project" value="TreeGrafter"/>
</dbReference>
<dbReference type="EMBL" id="CAJNOK010003395">
    <property type="protein sequence ID" value="CAF0899545.1"/>
    <property type="molecule type" value="Genomic_DNA"/>
</dbReference>
<sequence length="1677" mass="194579">MLSFTETEKISLSSAVLTFAGILLYNTEDGLAQYRDCIYYLNQTDIVKYCLRSDESFVLERRGSERCSPDAQQLDFKTLKMNQIQLNDILLWSGSTIEIAENYAAYLNGDSRNDDEILCNCTKEGSFGKYCEYEFISLSTFEETLKYQFLLKEQYVLGSQLLEKTICYQSSFICDYGLLCLDWRHICDGDRDCMDGTDEQFANDVESSRGCPFKPDHFNCDESLFHQKYFSCGDGQFIEAEIRYNRNIKKNDYCSSFRDKNFMCEIDEINPMWTDGGQGHCLLYGSDSKYQFYHKHCIFELKCKLTNGQQHEQCDPSILQSNCDMPSSSDKLRYPVTYPSGSILTPYLQIAFPSNVVPDEQKIQYFYFVNSVKCRGFQAMLPSKLDISREQFFSFTYRLEHVLCREALRGNTNIKKNHEGPQYQMNCSHFRCGDTFQCVSEYRLRDGYNDCLNGADESPTLNCPLFVQKDRFQCSMSEQTCLLPTALGNIKSDCRLTNWDEYIEDKNIKLSNFLCRHSNSVQCETLRNYILNSSATSFLNNTVNDNTLQQQISFRQYCDTFWDLNTKNDEIQELCKKYWICSKDEFQCKAGGECISLTWVCNNVWDCSDASDEQGMFIIQHLSKHNNAIMNLTEMKQRCYSIYREQPFSQATATLTAEKQVLIQYNERCNITTEYPCIRPHTVAQFAYYQLLFYNFTNLKIYPRPCIRLEQIGDGIPDCYGGIDERNTQTGCLSNEMLGFDFKCEHTEQQQCIPYKERCNERCLNNEDKLLCDTLSCILLCPSLRSYQDEKCSRIIEPTDYFTRNSLHYCNTDDVLGILPYRSNAKLQKPFPTICLPTIPPLSINDQQPDQSCLTTGIYQTKQSNYKKSFNNQLVNNIQDYFRNQTFTSIKDLTIAQRIEYQEYVMNNAWEGWICMRGIAVVVDNHNEADTVCLCPPAFYGKFCNHFSDRITVIISLEKIPLDVTMMKVLSTFLLDEDIIDTEEFHVQPTVDENRKHRFYFVYPRPRILNGSYSVRFEAFQLHVNLSINLLVVWHYSIQPFVFLPSYRLAKVLKFQQQHICKKTNPCKHNSKCYPIMNNLDEYFCHCQNNSSGKNCEILDSSCDTTNYCSSKAVCRPRLSLKPLCICPLHHFGPRCYLTNSLLTKPNMCSNNGTMHVSYDPRSTHMYKCTCDKNYYGDNCQYASGSIHLVYNISYSVQQALSLSFGAAVIQLYDFHPSSLNFIIKYQIVLNNIPKCSQISNGEALVPTIGLLKLHYKDPKDPHPKYFLLYIQMNKYQLNVTVELSLDNYCPRADVLHSHNKSHIEQYFFKGLSADSSGNANSSSLSTVYEYHELCSKHKPLLCFHDDNYFCVCDTFNKAECFGYNHQIDRCQHCLSQGRCIQGNSNDPSNFICLCQKCYYGSICQSNIQLLSFSVESLLSKDLFSPSLLVQKLSISIYITITLIISYWLMAFVTIERMYIALHTNEQWLKSPKIAKRIVLLIIIGTLASHAHEFIYYDIVQDSKYTQHGTWCVTKYNPILSVYNQINTFIQYLVPFFINFILTVILISLIAHKRAAIADNNKALTTVYREQFQKRKDLFIPPIIILFCALPQFLISFSLACTELNIAWQRYLLTAAYFCSYLPQVLGYYLYIVPSTFYREEFSATIFGKILKEKNRRTQLEQLERTNRTTRLETIKN</sequence>
<dbReference type="InterPro" id="IPR050685">
    <property type="entry name" value="LDLR"/>
</dbReference>
<dbReference type="SUPFAM" id="SSF81321">
    <property type="entry name" value="Family A G protein-coupled receptor-like"/>
    <property type="match status" value="1"/>
</dbReference>
<feature type="transmembrane region" description="Helical" evidence="8">
    <location>
        <begin position="1611"/>
        <end position="1631"/>
    </location>
</feature>
<feature type="disulfide bond" evidence="7">
    <location>
        <begin position="1395"/>
        <end position="1404"/>
    </location>
</feature>
<dbReference type="Gene3D" id="4.10.400.10">
    <property type="entry name" value="Low-density Lipoprotein Receptor"/>
    <property type="match status" value="3"/>
</dbReference>
<evidence type="ECO:0000313" key="12">
    <source>
        <dbReference type="Proteomes" id="UP000677228"/>
    </source>
</evidence>
<keyword evidence="2 8" id="KW-0812">Transmembrane</keyword>
<dbReference type="InterPro" id="IPR036055">
    <property type="entry name" value="LDL_receptor-like_sf"/>
</dbReference>
<dbReference type="SMART" id="SM00181">
    <property type="entry name" value="EGF"/>
    <property type="match status" value="4"/>
</dbReference>
<organism evidence="10 12">
    <name type="scientific">Didymodactylos carnosus</name>
    <dbReference type="NCBI Taxonomy" id="1234261"/>
    <lineage>
        <taxon>Eukaryota</taxon>
        <taxon>Metazoa</taxon>
        <taxon>Spiralia</taxon>
        <taxon>Gnathifera</taxon>
        <taxon>Rotifera</taxon>
        <taxon>Eurotatoria</taxon>
        <taxon>Bdelloidea</taxon>
        <taxon>Philodinida</taxon>
        <taxon>Philodinidae</taxon>
        <taxon>Didymodactylos</taxon>
    </lineage>
</organism>
<dbReference type="PRINTS" id="PR00261">
    <property type="entry name" value="LDLRECEPTOR"/>
</dbReference>
<keyword evidence="4 8" id="KW-1133">Transmembrane helix</keyword>
<reference evidence="10" key="1">
    <citation type="submission" date="2021-02" db="EMBL/GenBank/DDBJ databases">
        <authorList>
            <person name="Nowell W R."/>
        </authorList>
    </citation>
    <scope>NUCLEOTIDE SEQUENCE</scope>
</reference>
<dbReference type="EMBL" id="CAJOBA010003396">
    <property type="protein sequence ID" value="CAF3680529.1"/>
    <property type="molecule type" value="Genomic_DNA"/>
</dbReference>
<keyword evidence="6 7" id="KW-1015">Disulfide bond</keyword>
<keyword evidence="7" id="KW-0245">EGF-like domain</keyword>
<evidence type="ECO:0000256" key="6">
    <source>
        <dbReference type="ARBA" id="ARBA00023157"/>
    </source>
</evidence>
<evidence type="ECO:0000256" key="3">
    <source>
        <dbReference type="ARBA" id="ARBA00022737"/>
    </source>
</evidence>
<comment type="caution">
    <text evidence="7">Lacks conserved residue(s) required for the propagation of feature annotation.</text>
</comment>
<comment type="subcellular location">
    <subcellularLocation>
        <location evidence="1">Membrane</location>
        <topology evidence="1">Single-pass membrane protein</topology>
    </subcellularLocation>
</comment>
<feature type="transmembrane region" description="Helical" evidence="8">
    <location>
        <begin position="1529"/>
        <end position="1551"/>
    </location>
</feature>
<feature type="disulfide bond" evidence="7">
    <location>
        <begin position="1127"/>
        <end position="1136"/>
    </location>
</feature>
<evidence type="ECO:0000259" key="9">
    <source>
        <dbReference type="PROSITE" id="PS50026"/>
    </source>
</evidence>
<dbReference type="PROSITE" id="PS00022">
    <property type="entry name" value="EGF_1"/>
    <property type="match status" value="4"/>
</dbReference>
<feature type="transmembrane region" description="Helical" evidence="8">
    <location>
        <begin position="1435"/>
        <end position="1455"/>
    </location>
</feature>
<feature type="transmembrane region" description="Helical" evidence="8">
    <location>
        <begin position="1478"/>
        <end position="1497"/>
    </location>
</feature>
<evidence type="ECO:0000313" key="11">
    <source>
        <dbReference type="EMBL" id="CAF3680529.1"/>
    </source>
</evidence>
<accession>A0A8S2DHN6</accession>
<feature type="domain" description="EGF-like" evidence="9">
    <location>
        <begin position="1367"/>
        <end position="1405"/>
    </location>
</feature>
<evidence type="ECO:0000256" key="4">
    <source>
        <dbReference type="ARBA" id="ARBA00022989"/>
    </source>
</evidence>
<feature type="disulfide bond" evidence="7">
    <location>
        <begin position="1171"/>
        <end position="1180"/>
    </location>
</feature>
<feature type="domain" description="EGF-like" evidence="9">
    <location>
        <begin position="1057"/>
        <end position="1097"/>
    </location>
</feature>
<feature type="transmembrane region" description="Helical" evidence="8">
    <location>
        <begin position="1578"/>
        <end position="1599"/>
    </location>
</feature>
<evidence type="ECO:0000313" key="10">
    <source>
        <dbReference type="EMBL" id="CAF0899545.1"/>
    </source>
</evidence>
<feature type="domain" description="EGF-like" evidence="9">
    <location>
        <begin position="1099"/>
        <end position="1137"/>
    </location>
</feature>
<name>A0A8S2DHN6_9BILA</name>
<gene>
    <name evidence="10" type="ORF">OVA965_LOCUS9552</name>
    <name evidence="11" type="ORF">TMI583_LOCUS9548</name>
</gene>
<dbReference type="SUPFAM" id="SSF57196">
    <property type="entry name" value="EGF/Laminin"/>
    <property type="match status" value="1"/>
</dbReference>
<dbReference type="InterPro" id="IPR000742">
    <property type="entry name" value="EGF"/>
</dbReference>
<evidence type="ECO:0000256" key="7">
    <source>
        <dbReference type="PROSITE-ProRule" id="PRU00076"/>
    </source>
</evidence>
<dbReference type="CDD" id="cd00112">
    <property type="entry name" value="LDLa"/>
    <property type="match status" value="2"/>
</dbReference>
<proteinExistence type="predicted"/>
<feature type="domain" description="EGF-like" evidence="9">
    <location>
        <begin position="1140"/>
        <end position="1181"/>
    </location>
</feature>
<dbReference type="GO" id="GO:0016192">
    <property type="term" value="P:vesicle-mediated transport"/>
    <property type="evidence" value="ECO:0007669"/>
    <property type="project" value="UniProtKB-ARBA"/>
</dbReference>
<evidence type="ECO:0000256" key="1">
    <source>
        <dbReference type="ARBA" id="ARBA00004167"/>
    </source>
</evidence>
<dbReference type="Pfam" id="PF00057">
    <property type="entry name" value="Ldl_recept_a"/>
    <property type="match status" value="1"/>
</dbReference>
<keyword evidence="3" id="KW-0677">Repeat</keyword>
<evidence type="ECO:0000256" key="2">
    <source>
        <dbReference type="ARBA" id="ARBA00022692"/>
    </source>
</evidence>
<dbReference type="PROSITE" id="PS50068">
    <property type="entry name" value="LDLRA_2"/>
    <property type="match status" value="3"/>
</dbReference>
<protein>
    <recommendedName>
        <fullName evidence="9">EGF-like domain-containing protein</fullName>
    </recommendedName>
</protein>
<keyword evidence="5 8" id="KW-0472">Membrane</keyword>
<dbReference type="SUPFAM" id="SSF57424">
    <property type="entry name" value="LDL receptor-like module"/>
    <property type="match status" value="3"/>
</dbReference>
<dbReference type="Gene3D" id="1.20.1070.10">
    <property type="entry name" value="Rhodopsin 7-helix transmembrane proteins"/>
    <property type="match status" value="1"/>
</dbReference>